<dbReference type="Gene3D" id="2.40.50.140">
    <property type="entry name" value="Nucleic acid-binding proteins"/>
    <property type="match status" value="1"/>
</dbReference>
<dbReference type="InterPro" id="IPR012340">
    <property type="entry name" value="NA-bd_OB-fold"/>
</dbReference>
<evidence type="ECO:0000259" key="1">
    <source>
        <dbReference type="PROSITE" id="PS50126"/>
    </source>
</evidence>
<dbReference type="Pfam" id="PF00575">
    <property type="entry name" value="S1"/>
    <property type="match status" value="1"/>
</dbReference>
<dbReference type="EMBL" id="UYRU01047700">
    <property type="protein sequence ID" value="VDN09748.1"/>
    <property type="molecule type" value="Genomic_DNA"/>
</dbReference>
<dbReference type="Proteomes" id="UP000281553">
    <property type="component" value="Unassembled WGS sequence"/>
</dbReference>
<dbReference type="PANTHER" id="PTHR10724">
    <property type="entry name" value="30S RIBOSOMAL PROTEIN S1"/>
    <property type="match status" value="1"/>
</dbReference>
<evidence type="ECO:0000313" key="2">
    <source>
        <dbReference type="EMBL" id="VDN09748.1"/>
    </source>
</evidence>
<feature type="domain" description="S1 motif" evidence="1">
    <location>
        <begin position="7"/>
        <end position="92"/>
    </location>
</feature>
<accession>A0A3P7LIL8</accession>
<evidence type="ECO:0000313" key="3">
    <source>
        <dbReference type="Proteomes" id="UP000281553"/>
    </source>
</evidence>
<dbReference type="AlphaFoldDB" id="A0A3P7LIL8"/>
<keyword evidence="3" id="KW-1185">Reference proteome</keyword>
<dbReference type="GO" id="GO:0003729">
    <property type="term" value="F:mRNA binding"/>
    <property type="evidence" value="ECO:0007669"/>
    <property type="project" value="TreeGrafter"/>
</dbReference>
<dbReference type="SMART" id="SM00316">
    <property type="entry name" value="S1"/>
    <property type="match status" value="1"/>
</dbReference>
<dbReference type="PANTHER" id="PTHR10724:SF10">
    <property type="entry name" value="S1 RNA-BINDING DOMAIN-CONTAINING PROTEIN 1"/>
    <property type="match status" value="1"/>
</dbReference>
<sequence>MSDLRPGLQVTGRVENVTTFGAFVDIGLEESAFLPVSAFPRASRNSESARRLSSSFAGKTGVTRMTLHLGDRVKATVSSIDVKWGRVALAQVALLQ</sequence>
<protein>
    <recommendedName>
        <fullName evidence="1">S1 motif domain-containing protein</fullName>
    </recommendedName>
</protein>
<dbReference type="OrthoDB" id="995477at2759"/>
<dbReference type="PROSITE" id="PS50126">
    <property type="entry name" value="S1"/>
    <property type="match status" value="1"/>
</dbReference>
<organism evidence="2 3">
    <name type="scientific">Dibothriocephalus latus</name>
    <name type="common">Fish tapeworm</name>
    <name type="synonym">Diphyllobothrium latum</name>
    <dbReference type="NCBI Taxonomy" id="60516"/>
    <lineage>
        <taxon>Eukaryota</taxon>
        <taxon>Metazoa</taxon>
        <taxon>Spiralia</taxon>
        <taxon>Lophotrochozoa</taxon>
        <taxon>Platyhelminthes</taxon>
        <taxon>Cestoda</taxon>
        <taxon>Eucestoda</taxon>
        <taxon>Diphyllobothriidea</taxon>
        <taxon>Diphyllobothriidae</taxon>
        <taxon>Dibothriocephalus</taxon>
    </lineage>
</organism>
<gene>
    <name evidence="2" type="ORF">DILT_LOCUS5579</name>
</gene>
<dbReference type="InterPro" id="IPR003029">
    <property type="entry name" value="S1_domain"/>
</dbReference>
<dbReference type="SUPFAM" id="SSF50249">
    <property type="entry name" value="Nucleic acid-binding proteins"/>
    <property type="match status" value="1"/>
</dbReference>
<proteinExistence type="predicted"/>
<reference evidence="2 3" key="1">
    <citation type="submission" date="2018-11" db="EMBL/GenBank/DDBJ databases">
        <authorList>
            <consortium name="Pathogen Informatics"/>
        </authorList>
    </citation>
    <scope>NUCLEOTIDE SEQUENCE [LARGE SCALE GENOMIC DNA]</scope>
</reference>
<name>A0A3P7LIL8_DIBLA</name>
<dbReference type="GO" id="GO:0006412">
    <property type="term" value="P:translation"/>
    <property type="evidence" value="ECO:0007669"/>
    <property type="project" value="TreeGrafter"/>
</dbReference>
<dbReference type="GO" id="GO:0003735">
    <property type="term" value="F:structural constituent of ribosome"/>
    <property type="evidence" value="ECO:0007669"/>
    <property type="project" value="TreeGrafter"/>
</dbReference>
<dbReference type="InterPro" id="IPR050437">
    <property type="entry name" value="Ribos_protein_bS1-like"/>
</dbReference>